<keyword evidence="1 5" id="KW-0378">Hydrolase</keyword>
<dbReference type="GO" id="GO:0003847">
    <property type="term" value="F:1-alkyl-2-acetylglycerophosphocholine esterase activity"/>
    <property type="evidence" value="ECO:0007669"/>
    <property type="project" value="TreeGrafter"/>
</dbReference>
<dbReference type="EMBL" id="FMZC01000007">
    <property type="protein sequence ID" value="SDD59218.1"/>
    <property type="molecule type" value="Genomic_DNA"/>
</dbReference>
<keyword evidence="3" id="KW-0443">Lipid metabolism</keyword>
<evidence type="ECO:0000256" key="1">
    <source>
        <dbReference type="ARBA" id="ARBA00022801"/>
    </source>
</evidence>
<reference evidence="5 6" key="1">
    <citation type="submission" date="2016-10" db="EMBL/GenBank/DDBJ databases">
        <authorList>
            <person name="de Groot N.N."/>
        </authorList>
    </citation>
    <scope>NUCLEOTIDE SEQUENCE [LARGE SCALE GENOMIC DNA]</scope>
    <source>
        <strain evidence="5 6">DSM 16619</strain>
    </source>
</reference>
<accession>A0A1G6W086</accession>
<evidence type="ECO:0000313" key="5">
    <source>
        <dbReference type="EMBL" id="SDD59218.1"/>
    </source>
</evidence>
<gene>
    <name evidence="5" type="ORF">SAMN05192589_107188</name>
</gene>
<evidence type="ECO:0000256" key="4">
    <source>
        <dbReference type="SAM" id="SignalP"/>
    </source>
</evidence>
<keyword evidence="6" id="KW-1185">Reference proteome</keyword>
<dbReference type="AlphaFoldDB" id="A0A1G6W086"/>
<dbReference type="SUPFAM" id="SSF53474">
    <property type="entry name" value="alpha/beta-Hydrolases"/>
    <property type="match status" value="1"/>
</dbReference>
<proteinExistence type="predicted"/>
<name>A0A1G6W086_9BURK</name>
<evidence type="ECO:0000256" key="3">
    <source>
        <dbReference type="ARBA" id="ARBA00023098"/>
    </source>
</evidence>
<dbReference type="Proteomes" id="UP000198781">
    <property type="component" value="Unassembled WGS sequence"/>
</dbReference>
<protein>
    <submittedName>
        <fullName evidence="5">Alpha/beta hydrolase family protein</fullName>
    </submittedName>
</protein>
<dbReference type="PANTHER" id="PTHR10272">
    <property type="entry name" value="PLATELET-ACTIVATING FACTOR ACETYLHYDROLASE"/>
    <property type="match status" value="1"/>
</dbReference>
<evidence type="ECO:0000313" key="6">
    <source>
        <dbReference type="Proteomes" id="UP000198781"/>
    </source>
</evidence>
<dbReference type="Gene3D" id="3.40.50.1820">
    <property type="entry name" value="alpha/beta hydrolase"/>
    <property type="match status" value="1"/>
</dbReference>
<dbReference type="PANTHER" id="PTHR10272:SF0">
    <property type="entry name" value="PLATELET-ACTIVATING FACTOR ACETYLHYDROLASE"/>
    <property type="match status" value="1"/>
</dbReference>
<dbReference type="STRING" id="187868.SAMN05192589_107188"/>
<feature type="signal peptide" evidence="4">
    <location>
        <begin position="1"/>
        <end position="25"/>
    </location>
</feature>
<sequence>MARFSWAACGIALLLVSGCGGGSDAAVGTAPPPETYAVRCQLPPGSPNALVLPAPTGERCIGKLGFRLVDSSRAEKNVPDKTRRRELSVKVWYPTNPAAGGLRAHYLDPTIAPLVKAQMSIPATAPNVVTNAGSAAALQAGSSYPVVIFSPGYGMVVELYSTLLEDLASQGMVVVAIDHPYISGATSLDNGQVVEALAGAAAGQPMEEFLDDAVATLVADQRYVLDWLQGPNTGMLGSHLNLARIGIIGHSIGGAAAIQTARSDERVMAGLDVDGTVYGGTAGRWHKPVMFLLASNHTADPTVDAVLRLASGPHRSVTVQDAGHMDFSDLKWVLSFYVPGFSPNAWASQGLGSIEASKALKTTRQETLSFLQSFVSP</sequence>
<evidence type="ECO:0000256" key="2">
    <source>
        <dbReference type="ARBA" id="ARBA00022963"/>
    </source>
</evidence>
<dbReference type="RefSeq" id="WP_271466395.1">
    <property type="nucleotide sequence ID" value="NZ_JAMBTK010000051.1"/>
</dbReference>
<dbReference type="PROSITE" id="PS51257">
    <property type="entry name" value="PROKAR_LIPOPROTEIN"/>
    <property type="match status" value="1"/>
</dbReference>
<organism evidence="5 6">
    <name type="scientific">Paracidovorax valerianellae</name>
    <dbReference type="NCBI Taxonomy" id="187868"/>
    <lineage>
        <taxon>Bacteria</taxon>
        <taxon>Pseudomonadati</taxon>
        <taxon>Pseudomonadota</taxon>
        <taxon>Betaproteobacteria</taxon>
        <taxon>Burkholderiales</taxon>
        <taxon>Comamonadaceae</taxon>
        <taxon>Paracidovorax</taxon>
    </lineage>
</organism>
<keyword evidence="2" id="KW-0442">Lipid degradation</keyword>
<dbReference type="InterPro" id="IPR029058">
    <property type="entry name" value="AB_hydrolase_fold"/>
</dbReference>
<dbReference type="GO" id="GO:0016042">
    <property type="term" value="P:lipid catabolic process"/>
    <property type="evidence" value="ECO:0007669"/>
    <property type="project" value="UniProtKB-KW"/>
</dbReference>
<feature type="chain" id="PRO_5011545804" evidence="4">
    <location>
        <begin position="26"/>
        <end position="377"/>
    </location>
</feature>
<keyword evidence="4" id="KW-0732">Signal</keyword>
<dbReference type="Pfam" id="PF03403">
    <property type="entry name" value="PAF-AH_p_II"/>
    <property type="match status" value="2"/>
</dbReference>